<keyword evidence="7 18" id="KW-1133">Transmembrane helix</keyword>
<dbReference type="KEGG" id="afx:JZ786_09610"/>
<dbReference type="Pfam" id="PF01098">
    <property type="entry name" value="FTSW_RODA_SPOVE"/>
    <property type="match status" value="1"/>
</dbReference>
<evidence type="ECO:0000256" key="3">
    <source>
        <dbReference type="ARBA" id="ARBA00022679"/>
    </source>
</evidence>
<dbReference type="GO" id="GO:0009252">
    <property type="term" value="P:peptidoglycan biosynthetic process"/>
    <property type="evidence" value="ECO:0007669"/>
    <property type="project" value="UniProtKB-KW"/>
</dbReference>
<dbReference type="AlphaFoldDB" id="A0A9X7W1Z2"/>
<dbReference type="GO" id="GO:0008360">
    <property type="term" value="P:regulation of cell shape"/>
    <property type="evidence" value="ECO:0007669"/>
    <property type="project" value="UniProtKB-KW"/>
</dbReference>
<feature type="transmembrane region" description="Helical" evidence="18">
    <location>
        <begin position="49"/>
        <end position="67"/>
    </location>
</feature>
<feature type="transmembrane region" description="Helical" evidence="18">
    <location>
        <begin position="339"/>
        <end position="360"/>
    </location>
</feature>
<evidence type="ECO:0000256" key="12">
    <source>
        <dbReference type="ARBA" id="ARBA00041185"/>
    </source>
</evidence>
<comment type="similarity">
    <text evidence="11">Belongs to the SEDS family. FtsW subfamily.</text>
</comment>
<keyword evidence="8 18" id="KW-0472">Membrane</keyword>
<feature type="compositionally biased region" description="Basic and acidic residues" evidence="17">
    <location>
        <begin position="402"/>
        <end position="430"/>
    </location>
</feature>
<feature type="transmembrane region" description="Helical" evidence="18">
    <location>
        <begin position="143"/>
        <end position="160"/>
    </location>
</feature>
<feature type="transmembrane region" description="Helical" evidence="18">
    <location>
        <begin position="166"/>
        <end position="183"/>
    </location>
</feature>
<keyword evidence="20" id="KW-1185">Reference proteome</keyword>
<keyword evidence="19" id="KW-0132">Cell division</keyword>
<proteinExistence type="inferred from homology"/>
<accession>A0A9X7W1Z2</accession>
<feature type="transmembrane region" description="Helical" evidence="18">
    <location>
        <begin position="305"/>
        <end position="327"/>
    </location>
</feature>
<feature type="compositionally biased region" description="Basic residues" evidence="17">
    <location>
        <begin position="515"/>
        <end position="524"/>
    </location>
</feature>
<feature type="transmembrane region" description="Helical" evidence="18">
    <location>
        <begin position="74"/>
        <end position="94"/>
    </location>
</feature>
<evidence type="ECO:0000256" key="5">
    <source>
        <dbReference type="ARBA" id="ARBA00022960"/>
    </source>
</evidence>
<evidence type="ECO:0000313" key="20">
    <source>
        <dbReference type="Proteomes" id="UP000663505"/>
    </source>
</evidence>
<evidence type="ECO:0000313" key="19">
    <source>
        <dbReference type="EMBL" id="QSO49149.1"/>
    </source>
</evidence>
<dbReference type="PANTHER" id="PTHR30474">
    <property type="entry name" value="CELL CYCLE PROTEIN"/>
    <property type="match status" value="1"/>
</dbReference>
<evidence type="ECO:0000256" key="4">
    <source>
        <dbReference type="ARBA" id="ARBA00022692"/>
    </source>
</evidence>
<evidence type="ECO:0000256" key="13">
    <source>
        <dbReference type="ARBA" id="ARBA00041418"/>
    </source>
</evidence>
<evidence type="ECO:0000256" key="17">
    <source>
        <dbReference type="SAM" id="MobiDB-lite"/>
    </source>
</evidence>
<keyword evidence="6" id="KW-0573">Peptidoglycan synthesis</keyword>
<keyword evidence="2" id="KW-0328">Glycosyltransferase</keyword>
<dbReference type="EMBL" id="CP071182">
    <property type="protein sequence ID" value="QSO49149.1"/>
    <property type="molecule type" value="Genomic_DNA"/>
</dbReference>
<evidence type="ECO:0000256" key="14">
    <source>
        <dbReference type="ARBA" id="ARBA00044770"/>
    </source>
</evidence>
<feature type="transmembrane region" description="Helical" evidence="18">
    <location>
        <begin position="12"/>
        <end position="37"/>
    </location>
</feature>
<comment type="function">
    <text evidence="16">Peptidoglycan polymerase that is essential for cell division.</text>
</comment>
<evidence type="ECO:0000256" key="6">
    <source>
        <dbReference type="ARBA" id="ARBA00022984"/>
    </source>
</evidence>
<keyword evidence="19" id="KW-0131">Cell cycle</keyword>
<evidence type="ECO:0000256" key="18">
    <source>
        <dbReference type="SAM" id="Phobius"/>
    </source>
</evidence>
<evidence type="ECO:0000256" key="11">
    <source>
        <dbReference type="ARBA" id="ARBA00038053"/>
    </source>
</evidence>
<dbReference type="RefSeq" id="WP_206658462.1">
    <property type="nucleotide sequence ID" value="NZ_CP071182.1"/>
</dbReference>
<evidence type="ECO:0000256" key="2">
    <source>
        <dbReference type="ARBA" id="ARBA00022676"/>
    </source>
</evidence>
<feature type="transmembrane region" description="Helical" evidence="18">
    <location>
        <begin position="188"/>
        <end position="208"/>
    </location>
</feature>
<dbReference type="Proteomes" id="UP000663505">
    <property type="component" value="Chromosome"/>
</dbReference>
<feature type="compositionally biased region" description="Polar residues" evidence="17">
    <location>
        <begin position="438"/>
        <end position="451"/>
    </location>
</feature>
<dbReference type="EC" id="2.4.99.28" evidence="14"/>
<dbReference type="PANTHER" id="PTHR30474:SF2">
    <property type="entry name" value="PEPTIDOGLYCAN GLYCOSYLTRANSFERASE FTSW-RELATED"/>
    <property type="match status" value="1"/>
</dbReference>
<keyword evidence="3" id="KW-0808">Transferase</keyword>
<comment type="catalytic activity">
    <reaction evidence="15">
        <text>[GlcNAc-(1-&gt;4)-Mur2Ac(oyl-L-Ala-gamma-D-Glu-L-Lys-D-Ala-D-Ala)](n)-di-trans,octa-cis-undecaprenyl diphosphate + beta-D-GlcNAc-(1-&gt;4)-Mur2Ac(oyl-L-Ala-gamma-D-Glu-L-Lys-D-Ala-D-Ala)-di-trans,octa-cis-undecaprenyl diphosphate = [GlcNAc-(1-&gt;4)-Mur2Ac(oyl-L-Ala-gamma-D-Glu-L-Lys-D-Ala-D-Ala)](n+1)-di-trans,octa-cis-undecaprenyl diphosphate + di-trans,octa-cis-undecaprenyl diphosphate + H(+)</text>
        <dbReference type="Rhea" id="RHEA:23708"/>
        <dbReference type="Rhea" id="RHEA-COMP:9602"/>
        <dbReference type="Rhea" id="RHEA-COMP:9603"/>
        <dbReference type="ChEBI" id="CHEBI:15378"/>
        <dbReference type="ChEBI" id="CHEBI:58405"/>
        <dbReference type="ChEBI" id="CHEBI:60033"/>
        <dbReference type="ChEBI" id="CHEBI:78435"/>
        <dbReference type="EC" id="2.4.99.28"/>
    </reaction>
</comment>
<comment type="subcellular location">
    <subcellularLocation>
        <location evidence="1">Membrane</location>
        <topology evidence="1">Multi-pass membrane protein</topology>
    </subcellularLocation>
</comment>
<gene>
    <name evidence="19" type="ORF">JZ786_09610</name>
</gene>
<keyword evidence="4 18" id="KW-0812">Transmembrane</keyword>
<feature type="region of interest" description="Disordered" evidence="17">
    <location>
        <begin position="396"/>
        <end position="524"/>
    </location>
</feature>
<dbReference type="GO" id="GO:0008955">
    <property type="term" value="F:peptidoglycan glycosyltransferase activity"/>
    <property type="evidence" value="ECO:0007669"/>
    <property type="project" value="UniProtKB-EC"/>
</dbReference>
<dbReference type="InterPro" id="IPR001182">
    <property type="entry name" value="FtsW/RodA"/>
</dbReference>
<evidence type="ECO:0000256" key="10">
    <source>
        <dbReference type="ARBA" id="ARBA00033270"/>
    </source>
</evidence>
<evidence type="ECO:0000256" key="7">
    <source>
        <dbReference type="ARBA" id="ARBA00022989"/>
    </source>
</evidence>
<dbReference type="GO" id="GO:0005886">
    <property type="term" value="C:plasma membrane"/>
    <property type="evidence" value="ECO:0007669"/>
    <property type="project" value="TreeGrafter"/>
</dbReference>
<evidence type="ECO:0000256" key="8">
    <source>
        <dbReference type="ARBA" id="ARBA00023136"/>
    </source>
</evidence>
<dbReference type="GO" id="GO:0015648">
    <property type="term" value="F:lipid-linked peptidoglycan transporter activity"/>
    <property type="evidence" value="ECO:0007669"/>
    <property type="project" value="TreeGrafter"/>
</dbReference>
<evidence type="ECO:0000256" key="15">
    <source>
        <dbReference type="ARBA" id="ARBA00049902"/>
    </source>
</evidence>
<name>A0A9X7W1Z2_9BACL</name>
<reference evidence="19 20" key="1">
    <citation type="submission" date="2021-02" db="EMBL/GenBank/DDBJ databases">
        <title>Alicyclobacillus curvatus sp. nov. and Alicyclobacillus mengziensis sp. nov., two acidophilic bacteria isolated from acid mine drainage.</title>
        <authorList>
            <person name="Huang Y."/>
        </authorList>
    </citation>
    <scope>NUCLEOTIDE SEQUENCE [LARGE SCALE GENOMIC DNA]</scope>
    <source>
        <strain evidence="19 20">S30H14</strain>
    </source>
</reference>
<dbReference type="GO" id="GO:0051301">
    <property type="term" value="P:cell division"/>
    <property type="evidence" value="ECO:0007669"/>
    <property type="project" value="UniProtKB-KW"/>
</dbReference>
<protein>
    <recommendedName>
        <fullName evidence="12">Probable peptidoglycan glycosyltransferase FtsW</fullName>
        <ecNumber evidence="14">2.4.99.28</ecNumber>
    </recommendedName>
    <alternativeName>
        <fullName evidence="13">Cell division protein FtsW</fullName>
    </alternativeName>
    <alternativeName>
        <fullName evidence="10">Cell wall polymerase</fullName>
    </alternativeName>
    <alternativeName>
        <fullName evidence="9">Peptidoglycan polymerase</fullName>
    </alternativeName>
</protein>
<sequence>MQIQRHQIDYVLFSTVILLTAAGVITVFSASTIIALQSHVPADSYAKKQLLSAGIGLFAMVGLSWIPHRVWYRYAVPAMGIGLFLLLIVLIPHVGWSQYGGRRWIGHGSLHLQPSELSIIATVMYLSFFFTKKITLIDNFRRGVIPGLVVAGLNVLLIFLEPDMGTAITLLATTLVIIFASGARVRPIVITMAVLGPILIGAAVKASYRSARIAAWLHPFQNTSGQSYQLIQGMTAISAGGWFGRGFDMSIEKMGYLPFPQTDFIFPVFVEEWGLVGAVALLFTFGVLIWRGFRIARRSPDRFGSLLAVGITSQIIISTIINLGAVTGLLPVTGIPLPFMSYGGTDLIVSMASVGMLISISRVTLAEEPEVDLLADVVSVEDMAELRERRVPVSKPPLVGLEPRRQSDLLRRRAEEHRKAESRHRAEVHRLQPKKTKSQSFGSWRQRTSPQADRYGGATQTSGGWRARQETAATTVRSKEPSPSSARQPVPSSKSWSKKQADLQGQRMTSSSTKKTGRFFRKER</sequence>
<organism evidence="19 20">
    <name type="scientific">Alicyclobacillus mengziensis</name>
    <dbReference type="NCBI Taxonomy" id="2931921"/>
    <lineage>
        <taxon>Bacteria</taxon>
        <taxon>Bacillati</taxon>
        <taxon>Bacillota</taxon>
        <taxon>Bacilli</taxon>
        <taxon>Bacillales</taxon>
        <taxon>Alicyclobacillaceae</taxon>
        <taxon>Alicyclobacillus</taxon>
    </lineage>
</organism>
<evidence type="ECO:0000256" key="9">
    <source>
        <dbReference type="ARBA" id="ARBA00032370"/>
    </source>
</evidence>
<evidence type="ECO:0000256" key="1">
    <source>
        <dbReference type="ARBA" id="ARBA00004141"/>
    </source>
</evidence>
<feature type="transmembrane region" description="Helical" evidence="18">
    <location>
        <begin position="114"/>
        <end position="131"/>
    </location>
</feature>
<dbReference type="GO" id="GO:0032153">
    <property type="term" value="C:cell division site"/>
    <property type="evidence" value="ECO:0007669"/>
    <property type="project" value="TreeGrafter"/>
</dbReference>
<evidence type="ECO:0000256" key="16">
    <source>
        <dbReference type="ARBA" id="ARBA00049966"/>
    </source>
</evidence>
<feature type="transmembrane region" description="Helical" evidence="18">
    <location>
        <begin position="273"/>
        <end position="293"/>
    </location>
</feature>
<feature type="compositionally biased region" description="Polar residues" evidence="17">
    <location>
        <begin position="471"/>
        <end position="495"/>
    </location>
</feature>
<keyword evidence="5" id="KW-0133">Cell shape</keyword>